<dbReference type="EMBL" id="EF101928">
    <property type="protein sequence ID" value="ABT16885.1"/>
    <property type="molecule type" value="Genomic_DNA"/>
</dbReference>
<sequence>MVPVVKPRLLTLPRVQVKIRWIVIAEAGNLRLDKPFLLRRLDESVAFAVGQKTGDNYDIITVRRKVPF</sequence>
<accession>A7KA11</accession>
<proteinExistence type="predicted"/>
<dbReference type="GeneID" id="5470529"/>
<dbReference type="Proteomes" id="UP000202420">
    <property type="component" value="Segment"/>
</dbReference>
<reference evidence="1 2" key="1">
    <citation type="submission" date="2006-09" db="EMBL/GenBank/DDBJ databases">
        <title>Sequence and annotation of the 288-kb ATCV-1 virus that infects an endosymbiotic Chlorella strain of the heliozoon Acanthocystis turfacea.</title>
        <authorList>
            <person name="Fitzgerald L.A."/>
            <person name="Graves M.V."/>
            <person name="Li X."/>
            <person name="Pfitzner A.J.P."/>
            <person name="Hartigan J."/>
            <person name="Van Etten J.L."/>
        </authorList>
    </citation>
    <scope>NUCLEOTIDE SEQUENCE [LARGE SCALE GENOMIC DNA]</scope>
    <source>
        <strain evidence="1 2">ATCV-1</strain>
    </source>
</reference>
<name>A7KA11_9PHYC</name>
<dbReference type="KEGG" id="vg:5470529"/>
<dbReference type="RefSeq" id="YP_001427232.1">
    <property type="nucleotide sequence ID" value="NC_008724.1"/>
</dbReference>
<keyword evidence="2" id="KW-1185">Reference proteome</keyword>
<evidence type="ECO:0000313" key="1">
    <source>
        <dbReference type="EMBL" id="ABT16885.1"/>
    </source>
</evidence>
<protein>
    <submittedName>
        <fullName evidence="1">Uncharacterized protein z751L</fullName>
    </submittedName>
</protein>
<gene>
    <name evidence="1" type="primary">z751L</name>
    <name evidence="1" type="ORF">ATCV1_z751L</name>
</gene>
<evidence type="ECO:0000313" key="2">
    <source>
        <dbReference type="Proteomes" id="UP000202420"/>
    </source>
</evidence>
<organism evidence="1 2">
    <name type="scientific">Chlorovirus heliozoae</name>
    <dbReference type="NCBI Taxonomy" id="322019"/>
    <lineage>
        <taxon>Viruses</taxon>
        <taxon>Varidnaviria</taxon>
        <taxon>Bamfordvirae</taxon>
        <taxon>Nucleocytoviricota</taxon>
        <taxon>Megaviricetes</taxon>
        <taxon>Algavirales</taxon>
        <taxon>Phycodnaviridae</taxon>
        <taxon>Chlorovirus</taxon>
    </lineage>
</organism>